<organism evidence="2 3">
    <name type="scientific">Priestia megaterium Q3</name>
    <dbReference type="NCBI Taxonomy" id="1452722"/>
    <lineage>
        <taxon>Bacteria</taxon>
        <taxon>Bacillati</taxon>
        <taxon>Bacillota</taxon>
        <taxon>Bacilli</taxon>
        <taxon>Bacillales</taxon>
        <taxon>Bacillaceae</taxon>
        <taxon>Priestia</taxon>
    </lineage>
</organism>
<dbReference type="GO" id="GO:0140359">
    <property type="term" value="F:ABC-type transporter activity"/>
    <property type="evidence" value="ECO:0007669"/>
    <property type="project" value="InterPro"/>
</dbReference>
<evidence type="ECO:0000313" key="2">
    <source>
        <dbReference type="EMBL" id="AKP78568.1"/>
    </source>
</evidence>
<feature type="transmembrane region" description="Helical" evidence="1">
    <location>
        <begin position="17"/>
        <end position="35"/>
    </location>
</feature>
<keyword evidence="1" id="KW-0812">Transmembrane</keyword>
<feature type="transmembrane region" description="Helical" evidence="1">
    <location>
        <begin position="79"/>
        <end position="96"/>
    </location>
</feature>
<dbReference type="Proteomes" id="UP000036410">
    <property type="component" value="Chromosome"/>
</dbReference>
<proteinExistence type="predicted"/>
<dbReference type="AlphaFoldDB" id="A0A806TLF0"/>
<feature type="transmembrane region" description="Helical" evidence="1">
    <location>
        <begin position="55"/>
        <end position="73"/>
    </location>
</feature>
<dbReference type="RefSeq" id="WP_049165826.1">
    <property type="nucleotide sequence ID" value="NZ_CP010586.1"/>
</dbReference>
<feature type="transmembrane region" description="Helical" evidence="1">
    <location>
        <begin position="108"/>
        <end position="128"/>
    </location>
</feature>
<gene>
    <name evidence="2" type="ORF">AS52_03607</name>
</gene>
<evidence type="ECO:0000256" key="1">
    <source>
        <dbReference type="SAM" id="Phobius"/>
    </source>
</evidence>
<protein>
    <submittedName>
        <fullName evidence="2">ABC-type transport system involved in multi-copper enzyme maturation, permease component</fullName>
    </submittedName>
</protein>
<dbReference type="PANTHER" id="PTHR43471">
    <property type="entry name" value="ABC TRANSPORTER PERMEASE"/>
    <property type="match status" value="1"/>
</dbReference>
<accession>A0A806TLF0</accession>
<reference evidence="2 3" key="1">
    <citation type="submission" date="2015-01" db="EMBL/GenBank/DDBJ databases">
        <title>Genome sequence of bacillus megaterium Q3.</title>
        <authorList>
            <person name="Wang Y."/>
            <person name="Luo K."/>
            <person name="Bai L."/>
            <person name="Luo F."/>
        </authorList>
    </citation>
    <scope>NUCLEOTIDE SEQUENCE [LARGE SCALE GENOMIC DNA]</scope>
    <source>
        <strain evidence="2 3">Q3</strain>
    </source>
</reference>
<dbReference type="Pfam" id="PF12679">
    <property type="entry name" value="ABC2_membrane_2"/>
    <property type="match status" value="1"/>
</dbReference>
<name>A0A806TLF0_PRIMG</name>
<feature type="transmembrane region" description="Helical" evidence="1">
    <location>
        <begin position="134"/>
        <end position="157"/>
    </location>
</feature>
<feature type="transmembrane region" description="Helical" evidence="1">
    <location>
        <begin position="241"/>
        <end position="262"/>
    </location>
</feature>
<dbReference type="GO" id="GO:0005886">
    <property type="term" value="C:plasma membrane"/>
    <property type="evidence" value="ECO:0007669"/>
    <property type="project" value="UniProtKB-SubCell"/>
</dbReference>
<keyword evidence="1" id="KW-0472">Membrane</keyword>
<dbReference type="EMBL" id="CP010586">
    <property type="protein sequence ID" value="AKP78568.1"/>
    <property type="molecule type" value="Genomic_DNA"/>
</dbReference>
<feature type="transmembrane region" description="Helical" evidence="1">
    <location>
        <begin position="169"/>
        <end position="190"/>
    </location>
</feature>
<evidence type="ECO:0000313" key="3">
    <source>
        <dbReference type="Proteomes" id="UP000036410"/>
    </source>
</evidence>
<sequence length="276" mass="31418">MWNIWRSELAVSFRQRTYFSFVVLWVVVLSFLFLLQSTSPAFSGYTNITGTIMNLLLYIIPLFMLINGSFSIASEMENGQFRLLSTYPLSTVSYVIGKILGQITSQCLMFTLSYGISLLIGLLFSVSFSAKWAIALYFFAISLLFFFLIMGVVIGSFSSTRWQALSISVFIWFFLIMLWPTALISTLNLLPYPMVGAALKTLLYINPAELLRIVFVIKLNGGAVFGQAYDGLTSYYNYDQWISWLGLCYYTLVVMVISILISDKNLTRKRRKSCTF</sequence>
<keyword evidence="1" id="KW-1133">Transmembrane helix</keyword>